<dbReference type="Proteomes" id="UP001159363">
    <property type="component" value="Chromosome 5"/>
</dbReference>
<keyword evidence="3" id="KW-1185">Reference proteome</keyword>
<organism evidence="2 3">
    <name type="scientific">Dryococelus australis</name>
    <dbReference type="NCBI Taxonomy" id="614101"/>
    <lineage>
        <taxon>Eukaryota</taxon>
        <taxon>Metazoa</taxon>
        <taxon>Ecdysozoa</taxon>
        <taxon>Arthropoda</taxon>
        <taxon>Hexapoda</taxon>
        <taxon>Insecta</taxon>
        <taxon>Pterygota</taxon>
        <taxon>Neoptera</taxon>
        <taxon>Polyneoptera</taxon>
        <taxon>Phasmatodea</taxon>
        <taxon>Verophasmatodea</taxon>
        <taxon>Anareolatae</taxon>
        <taxon>Phasmatidae</taxon>
        <taxon>Eurycanthinae</taxon>
        <taxon>Dryococelus</taxon>
    </lineage>
</organism>
<dbReference type="EMBL" id="JARBHB010000006">
    <property type="protein sequence ID" value="KAJ8880397.1"/>
    <property type="molecule type" value="Genomic_DNA"/>
</dbReference>
<comment type="caution">
    <text evidence="2">The sequence shown here is derived from an EMBL/GenBank/DDBJ whole genome shotgun (WGS) entry which is preliminary data.</text>
</comment>
<gene>
    <name evidence="2" type="ORF">PR048_016866</name>
</gene>
<protein>
    <submittedName>
        <fullName evidence="2">Uncharacterized protein</fullName>
    </submittedName>
</protein>
<feature type="region of interest" description="Disordered" evidence="1">
    <location>
        <begin position="135"/>
        <end position="161"/>
    </location>
</feature>
<sequence length="296" mass="33115">MFWLSHGLDVLIIPMDHHLILVYQLWGRCVSSYRMFLKCISTSPARLPPWRYGFNPRPGHSGFSHVGIVPNDAVDRLVFSGISRFTRPFIQVLLHTQPQSTSSAVKTSMLRVVQISSLVSSVLNARECAIPGATRARSRKRNTATAIGKQAARQFANKRKYRKRPSYLRPPKIRARVLLHPADDVATWTGRWGFVRLKSVLHVHSVPPQFSQCPASPHGSRLLRVPSRTVGFTRRVSRPLVHSHHEHLVRGPLDLCLGAANMRSKSDSPSPDWPLSWSSIGCVTNQLPSGEHIVGS</sequence>
<name>A0ABQ9H7W6_9NEOP</name>
<accession>A0ABQ9H7W6</accession>
<reference evidence="2 3" key="1">
    <citation type="submission" date="2023-02" db="EMBL/GenBank/DDBJ databases">
        <title>LHISI_Scaffold_Assembly.</title>
        <authorList>
            <person name="Stuart O.P."/>
            <person name="Cleave R."/>
            <person name="Magrath M.J.L."/>
            <person name="Mikheyev A.S."/>
        </authorList>
    </citation>
    <scope>NUCLEOTIDE SEQUENCE [LARGE SCALE GENOMIC DNA]</scope>
    <source>
        <strain evidence="2">Daus_M_001</strain>
        <tissue evidence="2">Leg muscle</tissue>
    </source>
</reference>
<evidence type="ECO:0000313" key="3">
    <source>
        <dbReference type="Proteomes" id="UP001159363"/>
    </source>
</evidence>
<proteinExistence type="predicted"/>
<evidence type="ECO:0000313" key="2">
    <source>
        <dbReference type="EMBL" id="KAJ8880397.1"/>
    </source>
</evidence>
<evidence type="ECO:0000256" key="1">
    <source>
        <dbReference type="SAM" id="MobiDB-lite"/>
    </source>
</evidence>